<dbReference type="Proteomes" id="UP000294835">
    <property type="component" value="Unassembled WGS sequence"/>
</dbReference>
<dbReference type="InterPro" id="IPR050194">
    <property type="entry name" value="Glycosyltransferase_grp1"/>
</dbReference>
<dbReference type="GO" id="GO:0016758">
    <property type="term" value="F:hexosyltransferase activity"/>
    <property type="evidence" value="ECO:0007669"/>
    <property type="project" value="TreeGrafter"/>
</dbReference>
<evidence type="ECO:0000313" key="4">
    <source>
        <dbReference type="Proteomes" id="UP000294835"/>
    </source>
</evidence>
<organism evidence="3 4">
    <name type="scientific">Rhodovulum marinum</name>
    <dbReference type="NCBI Taxonomy" id="320662"/>
    <lineage>
        <taxon>Bacteria</taxon>
        <taxon>Pseudomonadati</taxon>
        <taxon>Pseudomonadota</taxon>
        <taxon>Alphaproteobacteria</taxon>
        <taxon>Rhodobacterales</taxon>
        <taxon>Paracoccaceae</taxon>
        <taxon>Rhodovulum</taxon>
    </lineage>
</organism>
<dbReference type="Gene3D" id="3.40.50.2000">
    <property type="entry name" value="Glycogen Phosphorylase B"/>
    <property type="match status" value="2"/>
</dbReference>
<evidence type="ECO:0000313" key="3">
    <source>
        <dbReference type="EMBL" id="TCP39299.1"/>
    </source>
</evidence>
<dbReference type="InterPro" id="IPR001296">
    <property type="entry name" value="Glyco_trans_1"/>
</dbReference>
<name>A0A4R2PTS2_9RHOB</name>
<reference evidence="3 4" key="1">
    <citation type="submission" date="2019-03" db="EMBL/GenBank/DDBJ databases">
        <title>Genomic Encyclopedia of Type Strains, Phase IV (KMG-IV): sequencing the most valuable type-strain genomes for metagenomic binning, comparative biology and taxonomic classification.</title>
        <authorList>
            <person name="Goeker M."/>
        </authorList>
    </citation>
    <scope>NUCLEOTIDE SEQUENCE [LARGE SCALE GENOMIC DNA]</scope>
    <source>
        <strain evidence="3 4">DSM 18063</strain>
    </source>
</reference>
<feature type="domain" description="Glycosyl transferase family 1" evidence="1">
    <location>
        <begin position="200"/>
        <end position="361"/>
    </location>
</feature>
<sequence>MVPRPHLDAAAATPDIRIGLLAGTLSARAGGLSSSVPNLAHRLGASGAAEVEVLGGEDPSDPQAAAAWAEAVFAARIYGPKSFVFAPSLARRLRTLAPDVTDVQGLWTYASLANLRYHRAIGTPYVVTPRGMLDPWARDRSAFKKRLVRLWFEDAHLRTAACLRATADMEAEHFRSYGLTNPIAVVPNGVEIPDLAPRVPLADGRRRLLFLSRVHPKKGLPILLHAWAALEVQRPDWDLHIAGPDEVNHTAELKALASELGLRRVVWHGAVHGADKAALYRSADLLVLPTYAENFGLVVAEALAQEVPVITTRNAPWSGLESNECGWWIDLSEETLRETLLASTALSPHALHRMGERGRHWVSRDFGLDQVALKMLEVYRWVVAGGTPPDMVQV</sequence>
<evidence type="ECO:0000259" key="1">
    <source>
        <dbReference type="Pfam" id="PF00534"/>
    </source>
</evidence>
<dbReference type="EMBL" id="SLXP01000013">
    <property type="protein sequence ID" value="TCP39299.1"/>
    <property type="molecule type" value="Genomic_DNA"/>
</dbReference>
<dbReference type="AlphaFoldDB" id="A0A4R2PTS2"/>
<dbReference type="Pfam" id="PF13579">
    <property type="entry name" value="Glyco_trans_4_4"/>
    <property type="match status" value="1"/>
</dbReference>
<dbReference type="PANTHER" id="PTHR45947:SF3">
    <property type="entry name" value="SULFOQUINOVOSYL TRANSFERASE SQD2"/>
    <property type="match status" value="1"/>
</dbReference>
<dbReference type="RefSeq" id="WP_165915633.1">
    <property type="nucleotide sequence ID" value="NZ_SLXP01000013.1"/>
</dbReference>
<keyword evidence="4" id="KW-1185">Reference proteome</keyword>
<protein>
    <submittedName>
        <fullName evidence="3">Glycosyltransferase involved in cell wall biosynthesis</fullName>
    </submittedName>
</protein>
<proteinExistence type="predicted"/>
<dbReference type="PANTHER" id="PTHR45947">
    <property type="entry name" value="SULFOQUINOVOSYL TRANSFERASE SQD2"/>
    <property type="match status" value="1"/>
</dbReference>
<accession>A0A4R2PTS2</accession>
<gene>
    <name evidence="3" type="ORF">EV662_11376</name>
</gene>
<dbReference type="Pfam" id="PF00534">
    <property type="entry name" value="Glycos_transf_1"/>
    <property type="match status" value="1"/>
</dbReference>
<feature type="domain" description="Glycosyltransferase subfamily 4-like N-terminal" evidence="2">
    <location>
        <begin position="30"/>
        <end position="189"/>
    </location>
</feature>
<dbReference type="InterPro" id="IPR028098">
    <property type="entry name" value="Glyco_trans_4-like_N"/>
</dbReference>
<evidence type="ECO:0000259" key="2">
    <source>
        <dbReference type="Pfam" id="PF13579"/>
    </source>
</evidence>
<comment type="caution">
    <text evidence="3">The sequence shown here is derived from an EMBL/GenBank/DDBJ whole genome shotgun (WGS) entry which is preliminary data.</text>
</comment>
<keyword evidence="3" id="KW-0808">Transferase</keyword>
<dbReference type="SUPFAM" id="SSF53756">
    <property type="entry name" value="UDP-Glycosyltransferase/glycogen phosphorylase"/>
    <property type="match status" value="1"/>
</dbReference>